<gene>
    <name evidence="1" type="ORF">UV42_C0028G0014</name>
</gene>
<name>A0A0G1BDS0_9BACT</name>
<comment type="caution">
    <text evidence="1">The sequence shown here is derived from an EMBL/GenBank/DDBJ whole genome shotgun (WGS) entry which is preliminary data.</text>
</comment>
<organism evidence="1 2">
    <name type="scientific">Candidatus Magasanikbacteria bacterium GW2011_GWE2_42_7</name>
    <dbReference type="NCBI Taxonomy" id="1619052"/>
    <lineage>
        <taxon>Bacteria</taxon>
        <taxon>Candidatus Magasanikiibacteriota</taxon>
    </lineage>
</organism>
<protein>
    <recommendedName>
        <fullName evidence="3">GxxExxY protein</fullName>
    </recommendedName>
</protein>
<dbReference type="EMBL" id="LCEK01000028">
    <property type="protein sequence ID" value="KKS71452.1"/>
    <property type="molecule type" value="Genomic_DNA"/>
</dbReference>
<sequence>MKTDMYKHSELTHKIIGVAMQVHNQIGPGFQEKIYHRAMEIALPEDGLQIESEKEFRVRFNNSWVGTFRVDILVNDLIIVELKAVCGDMPPLFQTQTISYLKASGKEIGLLINFGNKQLEVKRLARYSNYER</sequence>
<evidence type="ECO:0008006" key="3">
    <source>
        <dbReference type="Google" id="ProtNLM"/>
    </source>
</evidence>
<evidence type="ECO:0000313" key="2">
    <source>
        <dbReference type="Proteomes" id="UP000033867"/>
    </source>
</evidence>
<dbReference type="NCBIfam" id="TIGR04256">
    <property type="entry name" value="GxxExxY"/>
    <property type="match status" value="1"/>
</dbReference>
<dbReference type="AlphaFoldDB" id="A0A0G1BDS0"/>
<proteinExistence type="predicted"/>
<evidence type="ECO:0000313" key="1">
    <source>
        <dbReference type="EMBL" id="KKS71452.1"/>
    </source>
</evidence>
<accession>A0A0G1BDS0</accession>
<dbReference type="InterPro" id="IPR026350">
    <property type="entry name" value="GxxExxY"/>
</dbReference>
<dbReference type="Proteomes" id="UP000033867">
    <property type="component" value="Unassembled WGS sequence"/>
</dbReference>
<reference evidence="1 2" key="1">
    <citation type="journal article" date="2015" name="Nature">
        <title>rRNA introns, odd ribosomes, and small enigmatic genomes across a large radiation of phyla.</title>
        <authorList>
            <person name="Brown C.T."/>
            <person name="Hug L.A."/>
            <person name="Thomas B.C."/>
            <person name="Sharon I."/>
            <person name="Castelle C.J."/>
            <person name="Singh A."/>
            <person name="Wilkins M.J."/>
            <person name="Williams K.H."/>
            <person name="Banfield J.F."/>
        </authorList>
    </citation>
    <scope>NUCLEOTIDE SEQUENCE [LARGE SCALE GENOMIC DNA]</scope>
</reference>
<dbReference type="Pfam" id="PF13366">
    <property type="entry name" value="PDDEXK_3"/>
    <property type="match status" value="1"/>
</dbReference>